<accession>A0A8T3A2G7</accession>
<organism evidence="2 3">
    <name type="scientific">Dendrobium nobile</name>
    <name type="common">Orchid</name>
    <dbReference type="NCBI Taxonomy" id="94219"/>
    <lineage>
        <taxon>Eukaryota</taxon>
        <taxon>Viridiplantae</taxon>
        <taxon>Streptophyta</taxon>
        <taxon>Embryophyta</taxon>
        <taxon>Tracheophyta</taxon>
        <taxon>Spermatophyta</taxon>
        <taxon>Magnoliopsida</taxon>
        <taxon>Liliopsida</taxon>
        <taxon>Asparagales</taxon>
        <taxon>Orchidaceae</taxon>
        <taxon>Epidendroideae</taxon>
        <taxon>Malaxideae</taxon>
        <taxon>Dendrobiinae</taxon>
        <taxon>Dendrobium</taxon>
    </lineage>
</organism>
<evidence type="ECO:0000256" key="1">
    <source>
        <dbReference type="SAM" id="MobiDB-lite"/>
    </source>
</evidence>
<keyword evidence="3" id="KW-1185">Reference proteome</keyword>
<sequence length="107" mass="11557">MTGSGSFRRDKKVTHRGSSSVEQTSRTSNNTSTPVHPNSSNDDEGALIKKRGRTTCADIQNMPPGTWVLIEVNENMVPCNIPKSILLGSYLGVVARDPILAPISFSD</sequence>
<feature type="compositionally biased region" description="Polar residues" evidence="1">
    <location>
        <begin position="16"/>
        <end position="40"/>
    </location>
</feature>
<dbReference type="AlphaFoldDB" id="A0A8T3A2G7"/>
<dbReference type="Proteomes" id="UP000829196">
    <property type="component" value="Unassembled WGS sequence"/>
</dbReference>
<evidence type="ECO:0000313" key="2">
    <source>
        <dbReference type="EMBL" id="KAI0488351.1"/>
    </source>
</evidence>
<name>A0A8T3A2G7_DENNO</name>
<comment type="caution">
    <text evidence="2">The sequence shown here is derived from an EMBL/GenBank/DDBJ whole genome shotgun (WGS) entry which is preliminary data.</text>
</comment>
<dbReference type="EMBL" id="JAGYWB010000019">
    <property type="protein sequence ID" value="KAI0488351.1"/>
    <property type="molecule type" value="Genomic_DNA"/>
</dbReference>
<protein>
    <submittedName>
        <fullName evidence="2">Uncharacterized protein</fullName>
    </submittedName>
</protein>
<proteinExistence type="predicted"/>
<gene>
    <name evidence="2" type="ORF">KFK09_028180</name>
</gene>
<reference evidence="2" key="1">
    <citation type="journal article" date="2022" name="Front. Genet.">
        <title>Chromosome-Scale Assembly of the Dendrobium nobile Genome Provides Insights Into the Molecular Mechanism of the Biosynthesis of the Medicinal Active Ingredient of Dendrobium.</title>
        <authorList>
            <person name="Xu Q."/>
            <person name="Niu S.-C."/>
            <person name="Li K.-L."/>
            <person name="Zheng P.-J."/>
            <person name="Zhang X.-J."/>
            <person name="Jia Y."/>
            <person name="Liu Y."/>
            <person name="Niu Y.-X."/>
            <person name="Yu L.-H."/>
            <person name="Chen D.-F."/>
            <person name="Zhang G.-Q."/>
        </authorList>
    </citation>
    <scope>NUCLEOTIDE SEQUENCE</scope>
    <source>
        <tissue evidence="2">Leaf</tissue>
    </source>
</reference>
<evidence type="ECO:0000313" key="3">
    <source>
        <dbReference type="Proteomes" id="UP000829196"/>
    </source>
</evidence>
<feature type="region of interest" description="Disordered" evidence="1">
    <location>
        <begin position="1"/>
        <end position="51"/>
    </location>
</feature>
<dbReference type="OrthoDB" id="771562at2759"/>